<dbReference type="EMBL" id="OZ021745">
    <property type="protein sequence ID" value="CAK9313815.1"/>
    <property type="molecule type" value="Genomic_DNA"/>
</dbReference>
<keyword evidence="5" id="KW-1185">Reference proteome</keyword>
<evidence type="ECO:0000256" key="1">
    <source>
        <dbReference type="SAM" id="Phobius"/>
    </source>
</evidence>
<dbReference type="Proteomes" id="UP001642487">
    <property type="component" value="Chromosome 11"/>
</dbReference>
<organism evidence="4 5">
    <name type="scientific">Citrullus colocynthis</name>
    <name type="common">colocynth</name>
    <dbReference type="NCBI Taxonomy" id="252529"/>
    <lineage>
        <taxon>Eukaryota</taxon>
        <taxon>Viridiplantae</taxon>
        <taxon>Streptophyta</taxon>
        <taxon>Embryophyta</taxon>
        <taxon>Tracheophyta</taxon>
        <taxon>Spermatophyta</taxon>
        <taxon>Magnoliopsida</taxon>
        <taxon>eudicotyledons</taxon>
        <taxon>Gunneridae</taxon>
        <taxon>Pentapetalae</taxon>
        <taxon>rosids</taxon>
        <taxon>fabids</taxon>
        <taxon>Cucurbitales</taxon>
        <taxon>Cucurbitaceae</taxon>
        <taxon>Benincaseae</taxon>
        <taxon>Citrullus</taxon>
    </lineage>
</organism>
<dbReference type="SUPFAM" id="SSF49503">
    <property type="entry name" value="Cupredoxins"/>
    <property type="match status" value="1"/>
</dbReference>
<sequence>MSATMGSLTCLFLVGTIFDVVAIDHEVGGDFCWNLPPTLTFFSEWARNNTFFVGDRLKFMPGANETHTYAEAKSEKDFDECVEEGIVFDSSIILTLQNNHLGPRFFICTDGNHCNMGMKFTIHVLPKSVTMPNTAVKIHGLLPMPILFFITIMANLIFFL</sequence>
<evidence type="ECO:0000259" key="3">
    <source>
        <dbReference type="PROSITE" id="PS51485"/>
    </source>
</evidence>
<keyword evidence="1" id="KW-0812">Transmembrane</keyword>
<dbReference type="InterPro" id="IPR039391">
    <property type="entry name" value="Phytocyanin-like"/>
</dbReference>
<name>A0ABP0Y067_9ROSI</name>
<accession>A0ABP0Y067</accession>
<dbReference type="Gene3D" id="2.60.40.420">
    <property type="entry name" value="Cupredoxins - blue copper proteins"/>
    <property type="match status" value="1"/>
</dbReference>
<feature type="signal peptide" evidence="2">
    <location>
        <begin position="1"/>
        <end position="22"/>
    </location>
</feature>
<reference evidence="4 5" key="1">
    <citation type="submission" date="2024-03" db="EMBL/GenBank/DDBJ databases">
        <authorList>
            <person name="Gkanogiannis A."/>
            <person name="Becerra Lopez-Lavalle L."/>
        </authorList>
    </citation>
    <scope>NUCLEOTIDE SEQUENCE [LARGE SCALE GENOMIC DNA]</scope>
</reference>
<dbReference type="InterPro" id="IPR003245">
    <property type="entry name" value="Phytocyanin_dom"/>
</dbReference>
<dbReference type="PANTHER" id="PTHR33021">
    <property type="entry name" value="BLUE COPPER PROTEIN"/>
    <property type="match status" value="1"/>
</dbReference>
<evidence type="ECO:0000313" key="5">
    <source>
        <dbReference type="Proteomes" id="UP001642487"/>
    </source>
</evidence>
<feature type="transmembrane region" description="Helical" evidence="1">
    <location>
        <begin position="140"/>
        <end position="159"/>
    </location>
</feature>
<evidence type="ECO:0000313" key="4">
    <source>
        <dbReference type="EMBL" id="CAK9313815.1"/>
    </source>
</evidence>
<evidence type="ECO:0000256" key="2">
    <source>
        <dbReference type="SAM" id="SignalP"/>
    </source>
</evidence>
<dbReference type="PANTHER" id="PTHR33021:SF350">
    <property type="entry name" value="UCLACYANIN-2"/>
    <property type="match status" value="1"/>
</dbReference>
<gene>
    <name evidence="4" type="ORF">CITCOLO1_LOCUS5551</name>
</gene>
<proteinExistence type="predicted"/>
<keyword evidence="1" id="KW-1133">Transmembrane helix</keyword>
<dbReference type="PROSITE" id="PS51485">
    <property type="entry name" value="PHYTOCYANIN"/>
    <property type="match status" value="1"/>
</dbReference>
<keyword evidence="2" id="KW-0732">Signal</keyword>
<keyword evidence="1" id="KW-0472">Membrane</keyword>
<dbReference type="Pfam" id="PF02298">
    <property type="entry name" value="Cu_bind_like"/>
    <property type="match status" value="1"/>
</dbReference>
<dbReference type="InterPro" id="IPR008972">
    <property type="entry name" value="Cupredoxin"/>
</dbReference>
<feature type="chain" id="PRO_5045123505" description="Phytocyanin domain-containing protein" evidence="2">
    <location>
        <begin position="23"/>
        <end position="160"/>
    </location>
</feature>
<protein>
    <recommendedName>
        <fullName evidence="3">Phytocyanin domain-containing protein</fullName>
    </recommendedName>
</protein>
<feature type="domain" description="Phytocyanin" evidence="3">
    <location>
        <begin position="23"/>
        <end position="126"/>
    </location>
</feature>